<keyword evidence="11" id="KW-0234">DNA repair</keyword>
<dbReference type="FunFam" id="1.10.10.10:FF:000168">
    <property type="entry name" value="Replication protein A 32 kDa subunit"/>
    <property type="match status" value="1"/>
</dbReference>
<evidence type="ECO:0000313" key="18">
    <source>
        <dbReference type="EMBL" id="WOL05348.1"/>
    </source>
</evidence>
<keyword evidence="4 15" id="KW-0812">Transmembrane</keyword>
<dbReference type="Gene3D" id="1.10.10.10">
    <property type="entry name" value="Winged helix-like DNA-binding domain superfamily/Winged helix DNA-binding domain"/>
    <property type="match status" value="1"/>
</dbReference>
<dbReference type="Pfam" id="PF08784">
    <property type="entry name" value="RPA_C"/>
    <property type="match status" value="1"/>
</dbReference>
<accession>A0AAQ3KDV0</accession>
<dbReference type="InterPro" id="IPR012340">
    <property type="entry name" value="NA-bd_OB-fold"/>
</dbReference>
<dbReference type="GO" id="GO:0015267">
    <property type="term" value="F:channel activity"/>
    <property type="evidence" value="ECO:0007669"/>
    <property type="project" value="InterPro"/>
</dbReference>
<feature type="region of interest" description="Disordered" evidence="14">
    <location>
        <begin position="537"/>
        <end position="556"/>
    </location>
</feature>
<feature type="compositionally biased region" description="Low complexity" evidence="14">
    <location>
        <begin position="194"/>
        <end position="211"/>
    </location>
</feature>
<organism evidence="18 19">
    <name type="scientific">Canna indica</name>
    <name type="common">Indian-shot</name>
    <dbReference type="NCBI Taxonomy" id="4628"/>
    <lineage>
        <taxon>Eukaryota</taxon>
        <taxon>Viridiplantae</taxon>
        <taxon>Streptophyta</taxon>
        <taxon>Embryophyta</taxon>
        <taxon>Tracheophyta</taxon>
        <taxon>Spermatophyta</taxon>
        <taxon>Magnoliopsida</taxon>
        <taxon>Liliopsida</taxon>
        <taxon>Zingiberales</taxon>
        <taxon>Cannaceae</taxon>
        <taxon>Canna</taxon>
    </lineage>
</organism>
<dbReference type="Pfam" id="PF00230">
    <property type="entry name" value="MIP"/>
    <property type="match status" value="1"/>
</dbReference>
<comment type="similarity">
    <text evidence="3">Belongs to the replication factor A protein 2 family.</text>
</comment>
<dbReference type="Gene3D" id="1.20.1080.10">
    <property type="entry name" value="Glycerol uptake facilitator protein"/>
    <property type="match status" value="1"/>
</dbReference>
<evidence type="ECO:0000256" key="4">
    <source>
        <dbReference type="ARBA" id="ARBA00022692"/>
    </source>
</evidence>
<evidence type="ECO:0000256" key="9">
    <source>
        <dbReference type="ARBA" id="ARBA00023136"/>
    </source>
</evidence>
<dbReference type="InterPro" id="IPR023271">
    <property type="entry name" value="Aquaporin-like"/>
</dbReference>
<evidence type="ECO:0000256" key="12">
    <source>
        <dbReference type="ARBA" id="ARBA00023242"/>
    </source>
</evidence>
<dbReference type="InterPro" id="IPR000425">
    <property type="entry name" value="MIP"/>
</dbReference>
<keyword evidence="6" id="KW-0227">DNA damage</keyword>
<feature type="compositionally biased region" description="Polar residues" evidence="14">
    <location>
        <begin position="340"/>
        <end position="355"/>
    </location>
</feature>
<feature type="compositionally biased region" description="Pro residues" evidence="14">
    <location>
        <begin position="184"/>
        <end position="193"/>
    </location>
</feature>
<name>A0AAQ3KDV0_9LILI</name>
<dbReference type="GO" id="GO:0006260">
    <property type="term" value="P:DNA replication"/>
    <property type="evidence" value="ECO:0007669"/>
    <property type="project" value="UniProtKB-KW"/>
</dbReference>
<keyword evidence="12" id="KW-0539">Nucleus</keyword>
<sequence>MNPTFFLSFSYTSTPAVATSTPPPPQQRHCFSPSPSSSFSHGYHYDAIYCFFAHSLALFVSVFMAANISGGHLNPGVTFTLSIDGHITILACIFYWVAQLLDSTVTAYKPSEQSIHKRTNWSAWSSRGVRTSLPHSSARLPTLISTSVLPATSWTTPSRFSARPSPSWTSATIEASFIVSLVSPQPPPLPRSPPRSTTPSPTSPGSSVSPLLPAPGPPQCSFHSPGIINTSLSSSSRRMASCPSSAGRENAACALNLLGRDSESVDYLVNAGVYSTFAKVLKDGLMKVQAMIAVVDHDVVVLAVDEVVVRPVLVTELRFFTVEEEERLQQLGKRRRKGEQPSSLPSREGDNNTMMFSSQIDGGGFSFSQASQNPDSSISKNRGASGVIPLTVKQISEALEFADDKSSLKVDGVDATNIRLLGLVMSKMERSTDVTFTLDDGTGRIDVIRWVNETSDSNETAVLQNGMYVSVNGSLKGFQDKKRAVAFSVRPVTDYNAVALHFIQCIHLHLWNTKQKGEGASQQHPTFSMATTASLNGLKEPQPPVSSQTLGSASTNGSETDAYKMVLNVFQEPAGLASDHGLHIDEVAKRLGLPLKKIKEAIDYYVDIGHIYSTIDDYHFKSACG</sequence>
<dbReference type="InterPro" id="IPR014892">
    <property type="entry name" value="RPA_C"/>
</dbReference>
<dbReference type="GO" id="GO:0006289">
    <property type="term" value="P:nucleotide-excision repair"/>
    <property type="evidence" value="ECO:0007669"/>
    <property type="project" value="TreeGrafter"/>
</dbReference>
<dbReference type="PANTHER" id="PTHR13989">
    <property type="entry name" value="REPLICATION PROTEIN A-RELATED"/>
    <property type="match status" value="1"/>
</dbReference>
<proteinExistence type="inferred from homology"/>
<dbReference type="CDD" id="cd04478">
    <property type="entry name" value="RPA2_DBD_D"/>
    <property type="match status" value="1"/>
</dbReference>
<dbReference type="AlphaFoldDB" id="A0AAQ3KDV0"/>
<evidence type="ECO:0000256" key="13">
    <source>
        <dbReference type="ARBA" id="ARBA00056440"/>
    </source>
</evidence>
<dbReference type="Gene3D" id="2.40.50.140">
    <property type="entry name" value="Nucleic acid-binding proteins"/>
    <property type="match status" value="1"/>
</dbReference>
<feature type="domain" description="OB" evidence="16">
    <location>
        <begin position="420"/>
        <end position="490"/>
    </location>
</feature>
<evidence type="ECO:0000256" key="8">
    <source>
        <dbReference type="ARBA" id="ARBA00023125"/>
    </source>
</evidence>
<dbReference type="InterPro" id="IPR004365">
    <property type="entry name" value="NA-bd_OB_tRNA"/>
</dbReference>
<dbReference type="InterPro" id="IPR036390">
    <property type="entry name" value="WH_DNA-bd_sf"/>
</dbReference>
<dbReference type="SUPFAM" id="SSF50249">
    <property type="entry name" value="Nucleic acid-binding proteins"/>
    <property type="match status" value="1"/>
</dbReference>
<dbReference type="GO" id="GO:0003697">
    <property type="term" value="F:single-stranded DNA binding"/>
    <property type="evidence" value="ECO:0007669"/>
    <property type="project" value="TreeGrafter"/>
</dbReference>
<evidence type="ECO:0000256" key="11">
    <source>
        <dbReference type="ARBA" id="ARBA00023204"/>
    </source>
</evidence>
<evidence type="ECO:0000256" key="5">
    <source>
        <dbReference type="ARBA" id="ARBA00022705"/>
    </source>
</evidence>
<comment type="function">
    <text evidence="13">Component of the replication protein A complex (RPA) required for DNA recombination, repair and replication. The activity of RPA is mediated by single-stranded DNA binding and protein interactions.</text>
</comment>
<evidence type="ECO:0000256" key="2">
    <source>
        <dbReference type="ARBA" id="ARBA00004141"/>
    </source>
</evidence>
<keyword evidence="10" id="KW-0233">DNA recombination</keyword>
<dbReference type="GO" id="GO:0005662">
    <property type="term" value="C:DNA replication factor A complex"/>
    <property type="evidence" value="ECO:0007669"/>
    <property type="project" value="TreeGrafter"/>
</dbReference>
<dbReference type="GO" id="GO:0035861">
    <property type="term" value="C:site of double-strand break"/>
    <property type="evidence" value="ECO:0007669"/>
    <property type="project" value="TreeGrafter"/>
</dbReference>
<keyword evidence="9 15" id="KW-0472">Membrane</keyword>
<dbReference type="GO" id="GO:0000724">
    <property type="term" value="P:double-strand break repair via homologous recombination"/>
    <property type="evidence" value="ECO:0007669"/>
    <property type="project" value="TreeGrafter"/>
</dbReference>
<dbReference type="SUPFAM" id="SSF81338">
    <property type="entry name" value="Aquaporin-like"/>
    <property type="match status" value="1"/>
</dbReference>
<comment type="subcellular location">
    <subcellularLocation>
        <location evidence="2">Membrane</location>
        <topology evidence="2">Multi-pass membrane protein</topology>
    </subcellularLocation>
    <subcellularLocation>
        <location evidence="1">Nucleus</location>
    </subcellularLocation>
</comment>
<dbReference type="Pfam" id="PF01336">
    <property type="entry name" value="tRNA_anti-codon"/>
    <property type="match status" value="1"/>
</dbReference>
<evidence type="ECO:0000313" key="19">
    <source>
        <dbReference type="Proteomes" id="UP001327560"/>
    </source>
</evidence>
<evidence type="ECO:0000256" key="14">
    <source>
        <dbReference type="SAM" id="MobiDB-lite"/>
    </source>
</evidence>
<reference evidence="18 19" key="1">
    <citation type="submission" date="2023-10" db="EMBL/GenBank/DDBJ databases">
        <title>Chromosome-scale genome assembly provides insights into flower coloration mechanisms of Canna indica.</title>
        <authorList>
            <person name="Li C."/>
        </authorList>
    </citation>
    <scope>NUCLEOTIDE SEQUENCE [LARGE SCALE GENOMIC DNA]</scope>
    <source>
        <tissue evidence="18">Flower</tissue>
    </source>
</reference>
<evidence type="ECO:0000256" key="1">
    <source>
        <dbReference type="ARBA" id="ARBA00004123"/>
    </source>
</evidence>
<feature type="compositionally biased region" description="Polar residues" evidence="14">
    <location>
        <begin position="545"/>
        <end position="556"/>
    </location>
</feature>
<dbReference type="InterPro" id="IPR036388">
    <property type="entry name" value="WH-like_DNA-bd_sf"/>
</dbReference>
<dbReference type="FunFam" id="2.40.50.140:FF:000184">
    <property type="entry name" value="replication protein A 32 kDa subunit A-like"/>
    <property type="match status" value="1"/>
</dbReference>
<evidence type="ECO:0000256" key="3">
    <source>
        <dbReference type="ARBA" id="ARBA00007815"/>
    </source>
</evidence>
<dbReference type="Proteomes" id="UP001327560">
    <property type="component" value="Chromosome 4"/>
</dbReference>
<keyword evidence="8" id="KW-0238">DNA-binding</keyword>
<feature type="transmembrane region" description="Helical" evidence="15">
    <location>
        <begin position="77"/>
        <end position="98"/>
    </location>
</feature>
<protein>
    <submittedName>
        <fullName evidence="18">Replication protein A 32 kDa subunit A-like</fullName>
    </submittedName>
</protein>
<gene>
    <name evidence="18" type="ORF">Cni_G14076</name>
</gene>
<keyword evidence="5" id="KW-0235">DNA replication</keyword>
<dbReference type="SUPFAM" id="SSF46785">
    <property type="entry name" value="Winged helix' DNA-binding domain"/>
    <property type="match status" value="1"/>
</dbReference>
<evidence type="ECO:0000256" key="10">
    <source>
        <dbReference type="ARBA" id="ARBA00023172"/>
    </source>
</evidence>
<dbReference type="PRINTS" id="PR00783">
    <property type="entry name" value="MINTRINSICP"/>
</dbReference>
<evidence type="ECO:0000259" key="17">
    <source>
        <dbReference type="Pfam" id="PF08784"/>
    </source>
</evidence>
<dbReference type="EMBL" id="CP136893">
    <property type="protein sequence ID" value="WOL05348.1"/>
    <property type="molecule type" value="Genomic_DNA"/>
</dbReference>
<dbReference type="PANTHER" id="PTHR13989:SF16">
    <property type="entry name" value="REPLICATION PROTEIN A2"/>
    <property type="match status" value="1"/>
</dbReference>
<keyword evidence="19" id="KW-1185">Reference proteome</keyword>
<feature type="region of interest" description="Disordered" evidence="14">
    <location>
        <begin position="330"/>
        <end position="355"/>
    </location>
</feature>
<evidence type="ECO:0000256" key="6">
    <source>
        <dbReference type="ARBA" id="ARBA00022763"/>
    </source>
</evidence>
<evidence type="ECO:0000256" key="7">
    <source>
        <dbReference type="ARBA" id="ARBA00022989"/>
    </source>
</evidence>
<keyword evidence="7 15" id="KW-1133">Transmembrane helix</keyword>
<feature type="transmembrane region" description="Helical" evidence="15">
    <location>
        <begin position="42"/>
        <end position="65"/>
    </location>
</feature>
<feature type="region of interest" description="Disordered" evidence="14">
    <location>
        <begin position="184"/>
        <end position="215"/>
    </location>
</feature>
<evidence type="ECO:0000259" key="16">
    <source>
        <dbReference type="Pfam" id="PF01336"/>
    </source>
</evidence>
<evidence type="ECO:0000256" key="15">
    <source>
        <dbReference type="SAM" id="Phobius"/>
    </source>
</evidence>
<dbReference type="GO" id="GO:0016020">
    <property type="term" value="C:membrane"/>
    <property type="evidence" value="ECO:0007669"/>
    <property type="project" value="UniProtKB-SubCell"/>
</dbReference>
<dbReference type="GO" id="GO:0000781">
    <property type="term" value="C:chromosome, telomeric region"/>
    <property type="evidence" value="ECO:0007669"/>
    <property type="project" value="TreeGrafter"/>
</dbReference>
<dbReference type="InterPro" id="IPR040260">
    <property type="entry name" value="RFA2-like"/>
</dbReference>
<feature type="domain" description="Replication protein A C-terminal" evidence="17">
    <location>
        <begin position="509"/>
        <end position="618"/>
    </location>
</feature>